<dbReference type="GO" id="GO:0003677">
    <property type="term" value="F:DNA binding"/>
    <property type="evidence" value="ECO:0007669"/>
    <property type="project" value="UniProtKB-KW"/>
</dbReference>
<keyword evidence="5" id="KW-1185">Reference proteome</keyword>
<name>A0A1T1AQH6_RHOFE</name>
<dbReference type="SUPFAM" id="SSF46785">
    <property type="entry name" value="Winged helix' DNA-binding domain"/>
    <property type="match status" value="1"/>
</dbReference>
<dbReference type="PANTHER" id="PTHR34580:SF3">
    <property type="entry name" value="PROTEIN PAFB"/>
    <property type="match status" value="1"/>
</dbReference>
<dbReference type="InterPro" id="IPR036390">
    <property type="entry name" value="WH_DNA-bd_sf"/>
</dbReference>
<evidence type="ECO:0000256" key="1">
    <source>
        <dbReference type="ARBA" id="ARBA00023015"/>
    </source>
</evidence>
<evidence type="ECO:0000313" key="4">
    <source>
        <dbReference type="EMBL" id="OOV06344.1"/>
    </source>
</evidence>
<gene>
    <name evidence="4" type="ORF">RF819_06040</name>
</gene>
<dbReference type="Gene3D" id="1.10.10.10">
    <property type="entry name" value="Winged helix-like DNA-binding domain superfamily/Winged helix DNA-binding domain"/>
    <property type="match status" value="1"/>
</dbReference>
<dbReference type="PANTHER" id="PTHR34580">
    <property type="match status" value="1"/>
</dbReference>
<dbReference type="PROSITE" id="PS51000">
    <property type="entry name" value="HTH_DEOR_2"/>
    <property type="match status" value="1"/>
</dbReference>
<dbReference type="AlphaFoldDB" id="A0A1T1AQH6"/>
<evidence type="ECO:0000313" key="5">
    <source>
        <dbReference type="Proteomes" id="UP000190750"/>
    </source>
</evidence>
<organism evidence="4 5">
    <name type="scientific">Rhodoferax fermentans</name>
    <dbReference type="NCBI Taxonomy" id="28066"/>
    <lineage>
        <taxon>Bacteria</taxon>
        <taxon>Pseudomonadati</taxon>
        <taxon>Pseudomonadota</taxon>
        <taxon>Betaproteobacteria</taxon>
        <taxon>Burkholderiales</taxon>
        <taxon>Comamonadaceae</taxon>
        <taxon>Rhodoferax</taxon>
    </lineage>
</organism>
<dbReference type="OrthoDB" id="9807255at2"/>
<dbReference type="Pfam" id="PF13280">
    <property type="entry name" value="WYL"/>
    <property type="match status" value="1"/>
</dbReference>
<accession>A0A1T1AQH6</accession>
<evidence type="ECO:0000256" key="2">
    <source>
        <dbReference type="ARBA" id="ARBA00023163"/>
    </source>
</evidence>
<keyword evidence="1" id="KW-0805">Transcription regulation</keyword>
<evidence type="ECO:0000259" key="3">
    <source>
        <dbReference type="PROSITE" id="PS51000"/>
    </source>
</evidence>
<dbReference type="InterPro" id="IPR026881">
    <property type="entry name" value="WYL_dom"/>
</dbReference>
<dbReference type="STRING" id="28066.RF819_06040"/>
<keyword evidence="2" id="KW-0804">Transcription</keyword>
<dbReference type="Proteomes" id="UP000190750">
    <property type="component" value="Unassembled WGS sequence"/>
</dbReference>
<dbReference type="RefSeq" id="WP_078364133.1">
    <property type="nucleotide sequence ID" value="NZ_MTJN01000002.1"/>
</dbReference>
<proteinExistence type="predicted"/>
<protein>
    <submittedName>
        <fullName evidence="4">DNA-binding transcriptional regulator</fullName>
    </submittedName>
</protein>
<comment type="caution">
    <text evidence="4">The sequence shown here is derived from an EMBL/GenBank/DDBJ whole genome shotgun (WGS) entry which is preliminary data.</text>
</comment>
<dbReference type="GO" id="GO:0003700">
    <property type="term" value="F:DNA-binding transcription factor activity"/>
    <property type="evidence" value="ECO:0007669"/>
    <property type="project" value="InterPro"/>
</dbReference>
<dbReference type="Pfam" id="PF08279">
    <property type="entry name" value="HTH_11"/>
    <property type="match status" value="1"/>
</dbReference>
<reference evidence="4 5" key="1">
    <citation type="submission" date="2017-01" db="EMBL/GenBank/DDBJ databases">
        <title>Genome sequencing of Rhodoferax fermentans JCM 7819.</title>
        <authorList>
            <person name="Kim Y.J."/>
            <person name="Farh M.E.-A."/>
            <person name="Yang D.-C."/>
        </authorList>
    </citation>
    <scope>NUCLEOTIDE SEQUENCE [LARGE SCALE GENOMIC DNA]</scope>
    <source>
        <strain evidence="4 5">JCM 7819</strain>
    </source>
</reference>
<sequence length="239" mass="26536">MRRADRLFQIVQLIRGRRLSTAAYLAQRLEVSARTVYRDVADLQHQGVPIEGEAGVGYRLGQGFDLPPLMFTLDEARALVASVRMAQVWQDPALAQASQVALGKILSVLPAAARAAAQSMAVYAPPVGLEPSVQITLQTLREATQTRHKVQVDYRDATDQITQRILRPLGCFYWGKVWTLAAWCEHRHGFRSFRLDRMSHLQVIDGKVGQFQDEAGKRLADYLRAAAPAGTQDKLDGTA</sequence>
<dbReference type="PROSITE" id="PS52050">
    <property type="entry name" value="WYL"/>
    <property type="match status" value="1"/>
</dbReference>
<dbReference type="InterPro" id="IPR001034">
    <property type="entry name" value="DeoR_HTH"/>
</dbReference>
<dbReference type="InterPro" id="IPR036388">
    <property type="entry name" value="WH-like_DNA-bd_sf"/>
</dbReference>
<feature type="domain" description="HTH deoR-type" evidence="3">
    <location>
        <begin position="3"/>
        <end position="58"/>
    </location>
</feature>
<dbReference type="EMBL" id="MTJN01000002">
    <property type="protein sequence ID" value="OOV06344.1"/>
    <property type="molecule type" value="Genomic_DNA"/>
</dbReference>
<keyword evidence="4" id="KW-0238">DNA-binding</keyword>
<dbReference type="InterPro" id="IPR013196">
    <property type="entry name" value="HTH_11"/>
</dbReference>
<dbReference type="InterPro" id="IPR051534">
    <property type="entry name" value="CBASS_pafABC_assoc_protein"/>
</dbReference>